<evidence type="ECO:0000313" key="9">
    <source>
        <dbReference type="EMBL" id="RVU17216.1"/>
    </source>
</evidence>
<dbReference type="EC" id="1.6.5.9" evidence="2"/>
<dbReference type="RefSeq" id="WP_127730485.1">
    <property type="nucleotide sequence ID" value="NZ_SACP01000013.1"/>
</dbReference>
<feature type="domain" description="FAD/NAD(P)-binding" evidence="8">
    <location>
        <begin position="22"/>
        <end position="339"/>
    </location>
</feature>
<dbReference type="PANTHER" id="PTHR43706:SF47">
    <property type="entry name" value="EXTERNAL NADH-UBIQUINONE OXIDOREDUCTASE 1, MITOCHONDRIAL-RELATED"/>
    <property type="match status" value="1"/>
</dbReference>
<comment type="similarity">
    <text evidence="1">Belongs to the NADH dehydrogenase family.</text>
</comment>
<evidence type="ECO:0000256" key="2">
    <source>
        <dbReference type="ARBA" id="ARBA00012637"/>
    </source>
</evidence>
<keyword evidence="6" id="KW-0520">NAD</keyword>
<evidence type="ECO:0000313" key="10">
    <source>
        <dbReference type="Proteomes" id="UP000286997"/>
    </source>
</evidence>
<gene>
    <name evidence="9" type="ORF">EOE48_15055</name>
</gene>
<evidence type="ECO:0000256" key="7">
    <source>
        <dbReference type="ARBA" id="ARBA00047599"/>
    </source>
</evidence>
<dbReference type="InterPro" id="IPR023753">
    <property type="entry name" value="FAD/NAD-binding_dom"/>
</dbReference>
<dbReference type="PRINTS" id="PR00368">
    <property type="entry name" value="FADPNR"/>
</dbReference>
<evidence type="ECO:0000256" key="1">
    <source>
        <dbReference type="ARBA" id="ARBA00005272"/>
    </source>
</evidence>
<name>A0A437P4M9_9HYPH</name>
<organism evidence="9 10">
    <name type="scientific">Methylobacterium oryzihabitans</name>
    <dbReference type="NCBI Taxonomy" id="2499852"/>
    <lineage>
        <taxon>Bacteria</taxon>
        <taxon>Pseudomonadati</taxon>
        <taxon>Pseudomonadota</taxon>
        <taxon>Alphaproteobacteria</taxon>
        <taxon>Hyphomicrobiales</taxon>
        <taxon>Methylobacteriaceae</taxon>
        <taxon>Methylobacterium</taxon>
    </lineage>
</organism>
<dbReference type="Gene3D" id="3.50.50.100">
    <property type="match status" value="1"/>
</dbReference>
<dbReference type="Proteomes" id="UP000286997">
    <property type="component" value="Unassembled WGS sequence"/>
</dbReference>
<evidence type="ECO:0000259" key="8">
    <source>
        <dbReference type="Pfam" id="PF07992"/>
    </source>
</evidence>
<keyword evidence="4" id="KW-0274">FAD</keyword>
<dbReference type="PRINTS" id="PR00411">
    <property type="entry name" value="PNDRDTASEI"/>
</dbReference>
<dbReference type="InterPro" id="IPR036188">
    <property type="entry name" value="FAD/NAD-bd_sf"/>
</dbReference>
<keyword evidence="5" id="KW-0560">Oxidoreductase</keyword>
<sequence>MTDSIPAPPAATDRSCPDSAPRVVIVGAGFAGLAAAKALAGSALRVTVIDHNNYHLFAPLLYQVATAALSPADIAEPVRHILAGHPNVEVILGTVEGIDTTARRVRLRDGENVGYDRLLLATGSTSTYFGHDDWAPHAPALKSIEEAREIRTRVLSAFERAERARDPAERERLMTVVVVGGGPTGVEMAGSIAELARHALARDFRHIDPTRARVILVEAGPRLLAAFPDDLAAYAGRSLERLGVDIRLGQAVESIDEGGITLAGRRIPAATVVWGAGVTASPAAAWLGLATDRSGRIPVEADLSVTGFPDVYALGDTALCRDAEGRPLPGLAQVAQQQGTHLGRALRDTLTRGTPLPPFRFRNRGNAAIVGRHAAVFDFGPGRRLRGFSAWLLWAAVHVVLLVDFAQRARVSLQWLWRYLTYRRGARLITVPPPRR</sequence>
<dbReference type="SUPFAM" id="SSF51905">
    <property type="entry name" value="FAD/NAD(P)-binding domain"/>
    <property type="match status" value="2"/>
</dbReference>
<dbReference type="Pfam" id="PF07992">
    <property type="entry name" value="Pyr_redox_2"/>
    <property type="match status" value="1"/>
</dbReference>
<dbReference type="OrthoDB" id="9781621at2"/>
<protein>
    <recommendedName>
        <fullName evidence="2">NADH:ubiquinone reductase (non-electrogenic)</fullName>
        <ecNumber evidence="2">1.6.5.9</ecNumber>
    </recommendedName>
</protein>
<evidence type="ECO:0000256" key="6">
    <source>
        <dbReference type="ARBA" id="ARBA00023027"/>
    </source>
</evidence>
<keyword evidence="10" id="KW-1185">Reference proteome</keyword>
<accession>A0A437P4M9</accession>
<reference evidence="9 10" key="1">
    <citation type="submission" date="2019-01" db="EMBL/GenBank/DDBJ databases">
        <authorList>
            <person name="Chen W.-M."/>
        </authorList>
    </citation>
    <scope>NUCLEOTIDE SEQUENCE [LARGE SCALE GENOMIC DNA]</scope>
    <source>
        <strain evidence="9 10">TER-1</strain>
    </source>
</reference>
<evidence type="ECO:0000256" key="3">
    <source>
        <dbReference type="ARBA" id="ARBA00022630"/>
    </source>
</evidence>
<comment type="caution">
    <text evidence="9">The sequence shown here is derived from an EMBL/GenBank/DDBJ whole genome shotgun (WGS) entry which is preliminary data.</text>
</comment>
<comment type="catalytic activity">
    <reaction evidence="7">
        <text>a quinone + NADH + H(+) = a quinol + NAD(+)</text>
        <dbReference type="Rhea" id="RHEA:46160"/>
        <dbReference type="ChEBI" id="CHEBI:15378"/>
        <dbReference type="ChEBI" id="CHEBI:24646"/>
        <dbReference type="ChEBI" id="CHEBI:57540"/>
        <dbReference type="ChEBI" id="CHEBI:57945"/>
        <dbReference type="ChEBI" id="CHEBI:132124"/>
        <dbReference type="EC" id="1.6.5.9"/>
    </reaction>
</comment>
<evidence type="ECO:0000256" key="5">
    <source>
        <dbReference type="ARBA" id="ARBA00023002"/>
    </source>
</evidence>
<dbReference type="PANTHER" id="PTHR43706">
    <property type="entry name" value="NADH DEHYDROGENASE"/>
    <property type="match status" value="1"/>
</dbReference>
<dbReference type="EMBL" id="SACP01000013">
    <property type="protein sequence ID" value="RVU17216.1"/>
    <property type="molecule type" value="Genomic_DNA"/>
</dbReference>
<dbReference type="AlphaFoldDB" id="A0A437P4M9"/>
<keyword evidence="3" id="KW-0285">Flavoprotein</keyword>
<evidence type="ECO:0000256" key="4">
    <source>
        <dbReference type="ARBA" id="ARBA00022827"/>
    </source>
</evidence>
<proteinExistence type="inferred from homology"/>
<dbReference type="GO" id="GO:0050136">
    <property type="term" value="F:NADH dehydrogenase (quinone) (non-electrogenic) activity"/>
    <property type="evidence" value="ECO:0007669"/>
    <property type="project" value="UniProtKB-EC"/>
</dbReference>
<dbReference type="InterPro" id="IPR045024">
    <property type="entry name" value="NDH-2"/>
</dbReference>